<dbReference type="EMBL" id="JAMYWD010000001">
    <property type="protein sequence ID" value="KAJ4981264.1"/>
    <property type="molecule type" value="Genomic_DNA"/>
</dbReference>
<dbReference type="AlphaFoldDB" id="A0A9Q0L3L6"/>
<accession>A0A9Q0L3L6</accession>
<sequence>MLRCRGYSAVRFTWAMPMCRGVDECSTSRLLGNAKVLRIAKVARCGGVLCSEVYSACQVAMVPSYRGAECSAVRFTRSYHCAQVLSRRGMLRGQVYLVLPMFREMLNIQVYSVILKCRGVEEFSAVRCTRSCRFAVGSMSAPLSGLLGHAEVPSSVPWLGLINHAEMSSALWLGLFG</sequence>
<dbReference type="Proteomes" id="UP001141806">
    <property type="component" value="Unassembled WGS sequence"/>
</dbReference>
<evidence type="ECO:0000313" key="1">
    <source>
        <dbReference type="EMBL" id="KAJ4981264.1"/>
    </source>
</evidence>
<keyword evidence="2" id="KW-1185">Reference proteome</keyword>
<gene>
    <name evidence="1" type="ORF">NE237_032101</name>
</gene>
<name>A0A9Q0L3L6_9MAGN</name>
<proteinExistence type="predicted"/>
<organism evidence="1 2">
    <name type="scientific">Protea cynaroides</name>
    <dbReference type="NCBI Taxonomy" id="273540"/>
    <lineage>
        <taxon>Eukaryota</taxon>
        <taxon>Viridiplantae</taxon>
        <taxon>Streptophyta</taxon>
        <taxon>Embryophyta</taxon>
        <taxon>Tracheophyta</taxon>
        <taxon>Spermatophyta</taxon>
        <taxon>Magnoliopsida</taxon>
        <taxon>Proteales</taxon>
        <taxon>Proteaceae</taxon>
        <taxon>Protea</taxon>
    </lineage>
</organism>
<reference evidence="1" key="1">
    <citation type="journal article" date="2023" name="Plant J.">
        <title>The genome of the king protea, Protea cynaroides.</title>
        <authorList>
            <person name="Chang J."/>
            <person name="Duong T.A."/>
            <person name="Schoeman C."/>
            <person name="Ma X."/>
            <person name="Roodt D."/>
            <person name="Barker N."/>
            <person name="Li Z."/>
            <person name="Van de Peer Y."/>
            <person name="Mizrachi E."/>
        </authorList>
    </citation>
    <scope>NUCLEOTIDE SEQUENCE</scope>
    <source>
        <tissue evidence="1">Young leaves</tissue>
    </source>
</reference>
<evidence type="ECO:0000313" key="2">
    <source>
        <dbReference type="Proteomes" id="UP001141806"/>
    </source>
</evidence>
<protein>
    <submittedName>
        <fullName evidence="1">Uncharacterized protein</fullName>
    </submittedName>
</protein>
<comment type="caution">
    <text evidence="1">The sequence shown here is derived from an EMBL/GenBank/DDBJ whole genome shotgun (WGS) entry which is preliminary data.</text>
</comment>